<dbReference type="KEGG" id="mema:MMAB1_2143"/>
<dbReference type="InterPro" id="IPR013783">
    <property type="entry name" value="Ig-like_fold"/>
</dbReference>
<evidence type="ECO:0000313" key="2">
    <source>
        <dbReference type="EMBL" id="CVK33356.1"/>
    </source>
</evidence>
<dbReference type="SUPFAM" id="SSF49373">
    <property type="entry name" value="Invasin/intimin cell-adhesion fragments"/>
    <property type="match status" value="1"/>
</dbReference>
<dbReference type="EMBL" id="LT158599">
    <property type="protein sequence ID" value="CVK33356.1"/>
    <property type="molecule type" value="Genomic_DNA"/>
</dbReference>
<dbReference type="Proteomes" id="UP000069850">
    <property type="component" value="Chromosome 1"/>
</dbReference>
<dbReference type="RefSeq" id="WP_062264286.1">
    <property type="nucleotide sequence ID" value="NZ_LT158599.1"/>
</dbReference>
<dbReference type="Gene3D" id="2.60.40.10">
    <property type="entry name" value="Immunoglobulins"/>
    <property type="match status" value="1"/>
</dbReference>
<dbReference type="InterPro" id="IPR008964">
    <property type="entry name" value="Invasin/intimin_cell_adhesion"/>
</dbReference>
<organism evidence="2 3">
    <name type="scientific">Methanoculleus bourgensis</name>
    <dbReference type="NCBI Taxonomy" id="83986"/>
    <lineage>
        <taxon>Archaea</taxon>
        <taxon>Methanobacteriati</taxon>
        <taxon>Methanobacteriota</taxon>
        <taxon>Stenosarchaea group</taxon>
        <taxon>Methanomicrobia</taxon>
        <taxon>Methanomicrobiales</taxon>
        <taxon>Methanomicrobiaceae</taxon>
        <taxon>Methanoculleus</taxon>
    </lineage>
</organism>
<reference evidence="2 3" key="1">
    <citation type="submission" date="2016-01" db="EMBL/GenBank/DDBJ databases">
        <authorList>
            <person name="Manzoor S."/>
        </authorList>
    </citation>
    <scope>NUCLEOTIDE SEQUENCE [LARGE SCALE GENOMIC DNA]</scope>
    <source>
        <strain evidence="2">Methanoculleus sp MAB1</strain>
    </source>
</reference>
<dbReference type="AlphaFoldDB" id="A0A0X3BMM8"/>
<evidence type="ECO:0000256" key="1">
    <source>
        <dbReference type="SAM" id="MobiDB-lite"/>
    </source>
</evidence>
<name>A0A0X3BMM8_9EURY</name>
<dbReference type="GeneID" id="56098547"/>
<gene>
    <name evidence="2" type="ORF">MMAB1_2143</name>
</gene>
<protein>
    <submittedName>
        <fullName evidence="2">von Willebrand factor, type A</fullName>
    </submittedName>
</protein>
<dbReference type="OrthoDB" id="3296at2157"/>
<sequence length="225" mass="23647">MGRWIHAYQIVAGLLLLVTPAAALIPDTVEISTDTEWLTVGSSDTATITVQVENSTSGSTLIGRTTIEFAVDSTFGSITPAVTTTDATGMATAVFTPATASGTAPITVTVSYRGEEGALVQTKTVMQQIDHAAPYRIENIWYESEVTVGGTTDIAVRMVDRYGNPVDNRNVAETVGFMVGSPSGNAAFGGADVDVDACRERHHNTPGRHAAGREHRPGKPARTAA</sequence>
<feature type="region of interest" description="Disordered" evidence="1">
    <location>
        <begin position="202"/>
        <end position="225"/>
    </location>
</feature>
<accession>A0A0X3BMM8</accession>
<proteinExistence type="predicted"/>
<evidence type="ECO:0000313" key="3">
    <source>
        <dbReference type="Proteomes" id="UP000069850"/>
    </source>
</evidence>